<protein>
    <submittedName>
        <fullName evidence="3">Platelet-activating factor acetylhydrolase IB subunit gamma</fullName>
    </submittedName>
</protein>
<evidence type="ECO:0000256" key="1">
    <source>
        <dbReference type="SAM" id="SignalP"/>
    </source>
</evidence>
<dbReference type="SUPFAM" id="SSF52266">
    <property type="entry name" value="SGNH hydrolase"/>
    <property type="match status" value="1"/>
</dbReference>
<dbReference type="PANTHER" id="PTHR30383">
    <property type="entry name" value="THIOESTERASE 1/PROTEASE 1/LYSOPHOSPHOLIPASE L1"/>
    <property type="match status" value="1"/>
</dbReference>
<keyword evidence="4" id="KW-1185">Reference proteome</keyword>
<gene>
    <name evidence="3" type="ORF">Fcan01_01411</name>
</gene>
<evidence type="ECO:0000313" key="4">
    <source>
        <dbReference type="Proteomes" id="UP000198287"/>
    </source>
</evidence>
<dbReference type="STRING" id="158441.A0A226EWA9"/>
<dbReference type="InterPro" id="IPR051532">
    <property type="entry name" value="Ester_Hydrolysis_Enzymes"/>
</dbReference>
<dbReference type="PANTHER" id="PTHR30383:SF5">
    <property type="entry name" value="SGNH HYDROLASE-TYPE ESTERASE DOMAIN-CONTAINING PROTEIN"/>
    <property type="match status" value="1"/>
</dbReference>
<accession>A0A226EWA9</accession>
<dbReference type="EMBL" id="LNIX01000001">
    <property type="protein sequence ID" value="OXA61470.1"/>
    <property type="molecule type" value="Genomic_DNA"/>
</dbReference>
<organism evidence="3 4">
    <name type="scientific">Folsomia candida</name>
    <name type="common">Springtail</name>
    <dbReference type="NCBI Taxonomy" id="158441"/>
    <lineage>
        <taxon>Eukaryota</taxon>
        <taxon>Metazoa</taxon>
        <taxon>Ecdysozoa</taxon>
        <taxon>Arthropoda</taxon>
        <taxon>Hexapoda</taxon>
        <taxon>Collembola</taxon>
        <taxon>Entomobryomorpha</taxon>
        <taxon>Isotomoidea</taxon>
        <taxon>Isotomidae</taxon>
        <taxon>Proisotominae</taxon>
        <taxon>Folsomia</taxon>
    </lineage>
</organism>
<feature type="signal peptide" evidence="1">
    <location>
        <begin position="1"/>
        <end position="19"/>
    </location>
</feature>
<name>A0A226EWA9_FOLCA</name>
<comment type="caution">
    <text evidence="3">The sequence shown here is derived from an EMBL/GenBank/DDBJ whole genome shotgun (WGS) entry which is preliminary data.</text>
</comment>
<dbReference type="GO" id="GO:0004622">
    <property type="term" value="F:phosphatidylcholine lysophospholipase activity"/>
    <property type="evidence" value="ECO:0007669"/>
    <property type="project" value="TreeGrafter"/>
</dbReference>
<dbReference type="Gene3D" id="3.40.50.1110">
    <property type="entry name" value="SGNH hydrolase"/>
    <property type="match status" value="1"/>
</dbReference>
<dbReference type="AlphaFoldDB" id="A0A226EWA9"/>
<evidence type="ECO:0000259" key="2">
    <source>
        <dbReference type="Pfam" id="PF13472"/>
    </source>
</evidence>
<evidence type="ECO:0000313" key="3">
    <source>
        <dbReference type="EMBL" id="OXA61470.1"/>
    </source>
</evidence>
<feature type="domain" description="SGNH hydrolase-type esterase" evidence="2">
    <location>
        <begin position="40"/>
        <end position="202"/>
    </location>
</feature>
<dbReference type="OMA" id="IADAKCI"/>
<sequence>MKFIDGIAVFCIICGIADAKCIISKENDKVAPWPSKVVWIGDSLTAYWMNTGRAVWDRHYAALESVNTGISGAPSTLNIQQVERDGILDGLNSSVVVIMTGGNDLKQLHLPGTIIANVTTLVGLVKEKLPAANVLLLGLLPADLPDLVIEIGKVINAGYARLDNGNDIRFLDMTRQFADANDRPLPELYTSDGVHLSSLGYDRWQATMNPLFQELLG</sequence>
<proteinExistence type="predicted"/>
<dbReference type="Pfam" id="PF13472">
    <property type="entry name" value="Lipase_GDSL_2"/>
    <property type="match status" value="1"/>
</dbReference>
<dbReference type="InterPro" id="IPR036514">
    <property type="entry name" value="SGNH_hydro_sf"/>
</dbReference>
<keyword evidence="3" id="KW-0378">Hydrolase</keyword>
<keyword evidence="1" id="KW-0732">Signal</keyword>
<dbReference type="Proteomes" id="UP000198287">
    <property type="component" value="Unassembled WGS sequence"/>
</dbReference>
<feature type="chain" id="PRO_5012375466" evidence="1">
    <location>
        <begin position="20"/>
        <end position="217"/>
    </location>
</feature>
<reference evidence="3 4" key="1">
    <citation type="submission" date="2015-12" db="EMBL/GenBank/DDBJ databases">
        <title>The genome of Folsomia candida.</title>
        <authorList>
            <person name="Faddeeva A."/>
            <person name="Derks M.F."/>
            <person name="Anvar Y."/>
            <person name="Smit S."/>
            <person name="Van Straalen N."/>
            <person name="Roelofs D."/>
        </authorList>
    </citation>
    <scope>NUCLEOTIDE SEQUENCE [LARGE SCALE GENOMIC DNA]</scope>
    <source>
        <strain evidence="3 4">VU population</strain>
        <tissue evidence="3">Whole body</tissue>
    </source>
</reference>
<dbReference type="InterPro" id="IPR013830">
    <property type="entry name" value="SGNH_hydro"/>
</dbReference>